<name>A0AAP0JY61_9MAGN</name>
<comment type="caution">
    <text evidence="2">The sequence shown here is derived from an EMBL/GenBank/DDBJ whole genome shotgun (WGS) entry which is preliminary data.</text>
</comment>
<proteinExistence type="predicted"/>
<feature type="region of interest" description="Disordered" evidence="1">
    <location>
        <begin position="75"/>
        <end position="116"/>
    </location>
</feature>
<evidence type="ECO:0000313" key="3">
    <source>
        <dbReference type="Proteomes" id="UP001420932"/>
    </source>
</evidence>
<dbReference type="Proteomes" id="UP001420932">
    <property type="component" value="Unassembled WGS sequence"/>
</dbReference>
<reference evidence="2 3" key="1">
    <citation type="submission" date="2024-01" db="EMBL/GenBank/DDBJ databases">
        <title>Genome assemblies of Stephania.</title>
        <authorList>
            <person name="Yang L."/>
        </authorList>
    </citation>
    <scope>NUCLEOTIDE SEQUENCE [LARGE SCALE GENOMIC DNA]</scope>
    <source>
        <strain evidence="2">YNDBR</strain>
        <tissue evidence="2">Leaf</tissue>
    </source>
</reference>
<evidence type="ECO:0000256" key="1">
    <source>
        <dbReference type="SAM" id="MobiDB-lite"/>
    </source>
</evidence>
<dbReference type="AlphaFoldDB" id="A0AAP0JY61"/>
<keyword evidence="3" id="KW-1185">Reference proteome</keyword>
<sequence>MFREAMKQAGKDRLHYRSRDASCFIQHMSNPRGYTICVWKVGASGFHSILVLRDRGDLGWQSFAEALEGKWEKEPIPKGESGVVYPANGNQGPTSASGAHETRPVPSESSWVPGRRLYNNEGRIELDGSPRSGHDQLP</sequence>
<organism evidence="2 3">
    <name type="scientific">Stephania yunnanensis</name>
    <dbReference type="NCBI Taxonomy" id="152371"/>
    <lineage>
        <taxon>Eukaryota</taxon>
        <taxon>Viridiplantae</taxon>
        <taxon>Streptophyta</taxon>
        <taxon>Embryophyta</taxon>
        <taxon>Tracheophyta</taxon>
        <taxon>Spermatophyta</taxon>
        <taxon>Magnoliopsida</taxon>
        <taxon>Ranunculales</taxon>
        <taxon>Menispermaceae</taxon>
        <taxon>Menispermoideae</taxon>
        <taxon>Cissampelideae</taxon>
        <taxon>Stephania</taxon>
    </lineage>
</organism>
<gene>
    <name evidence="2" type="ORF">Syun_011747</name>
</gene>
<protein>
    <submittedName>
        <fullName evidence="2">Uncharacterized protein</fullName>
    </submittedName>
</protein>
<accession>A0AAP0JY61</accession>
<feature type="compositionally biased region" description="Polar residues" evidence="1">
    <location>
        <begin position="88"/>
        <end position="97"/>
    </location>
</feature>
<dbReference type="EMBL" id="JBBNAF010000005">
    <property type="protein sequence ID" value="KAK9142347.1"/>
    <property type="molecule type" value="Genomic_DNA"/>
</dbReference>
<evidence type="ECO:0000313" key="2">
    <source>
        <dbReference type="EMBL" id="KAK9142347.1"/>
    </source>
</evidence>